<feature type="region of interest" description="Disordered" evidence="4">
    <location>
        <begin position="27"/>
        <end position="54"/>
    </location>
</feature>
<dbReference type="InterPro" id="IPR013595">
    <property type="entry name" value="Pept_S33_TAP-like_C"/>
</dbReference>
<evidence type="ECO:0000256" key="4">
    <source>
        <dbReference type="SAM" id="MobiDB-lite"/>
    </source>
</evidence>
<dbReference type="Pfam" id="PF08386">
    <property type="entry name" value="Abhydrolase_4"/>
    <property type="match status" value="1"/>
</dbReference>
<keyword evidence="2 5" id="KW-0732">Signal</keyword>
<evidence type="ECO:0000313" key="8">
    <source>
        <dbReference type="Proteomes" id="UP000186132"/>
    </source>
</evidence>
<reference evidence="7 8" key="1">
    <citation type="submission" date="2016-11" db="EMBL/GenBank/DDBJ databases">
        <authorList>
            <person name="Jaros S."/>
            <person name="Januszkiewicz K."/>
            <person name="Wedrychowicz H."/>
        </authorList>
    </citation>
    <scope>NUCLEOTIDE SEQUENCE [LARGE SCALE GENOMIC DNA]</scope>
    <source>
        <strain evidence="7 8">DSM 45627</strain>
    </source>
</reference>
<sequence>MRPARARRLAAASVLLTLLAAACTSTTAGKGSDSATPTAGSGRPSGSTAARPSAPATRATFHDCASAFNLKALPFPAGRAKRLSFDCARIQVPLDHADPTGRTISLQLVRVHDSAGSTSSRRSLLVNPGGPGASGVELAVSLAAQLRDAVLSHFDLVGFDPRGVGLSSPITCLTDKQKDDVNAASPNVLTGKGFAAARTIAKRVAAACSRKYGAALADYDTVQTARDMDLVRQAVGDGSMNYLGFSYGTELGAQYARLYPSKVRALVLDGAVDPLADDITSFANQLQGFEDSFDQFAAYCRTTSPCSRLGDPREAVYNLARKADPDGIPSSAAGETRRATSSLVYTGVLQALYSQSLWPTLGSALRTALAGDSREILALADRYNERNDGQYTNISDANNTISCNDARPGPSDATIRATARSWKERFPIFGLWSAPSLFTCQQWQPHRTPPPAPKAATARTVLVVGNLHDPATPYRGAKVLTKTMGNARLLSWDGEGHTSYLQGSSCVDTRVNAYLVSGTLPATGTTCPR</sequence>
<accession>A0A1M5C9Z2</accession>
<name>A0A1M5C9Z2_9ACTN</name>
<feature type="domain" description="Peptidase S33 tripeptidyl aminopeptidase-like C-terminal" evidence="6">
    <location>
        <begin position="433"/>
        <end position="527"/>
    </location>
</feature>
<evidence type="ECO:0000256" key="2">
    <source>
        <dbReference type="ARBA" id="ARBA00022729"/>
    </source>
</evidence>
<dbReference type="Proteomes" id="UP000186132">
    <property type="component" value="Unassembled WGS sequence"/>
</dbReference>
<dbReference type="SUPFAM" id="SSF53474">
    <property type="entry name" value="alpha/beta-Hydrolases"/>
    <property type="match status" value="1"/>
</dbReference>
<evidence type="ECO:0000259" key="6">
    <source>
        <dbReference type="Pfam" id="PF08386"/>
    </source>
</evidence>
<keyword evidence="3 7" id="KW-0378">Hydrolase</keyword>
<feature type="compositionally biased region" description="Low complexity" evidence="4">
    <location>
        <begin position="44"/>
        <end position="54"/>
    </location>
</feature>
<feature type="signal peptide" evidence="5">
    <location>
        <begin position="1"/>
        <end position="27"/>
    </location>
</feature>
<proteinExistence type="inferred from homology"/>
<evidence type="ECO:0000313" key="7">
    <source>
        <dbReference type="EMBL" id="SHF51545.1"/>
    </source>
</evidence>
<dbReference type="PANTHER" id="PTHR43248">
    <property type="entry name" value="2-SUCCINYL-6-HYDROXY-2,4-CYCLOHEXADIENE-1-CARBOXYLATE SYNTHASE"/>
    <property type="match status" value="1"/>
</dbReference>
<organism evidence="7 8">
    <name type="scientific">Jatrophihabitans endophyticus</name>
    <dbReference type="NCBI Taxonomy" id="1206085"/>
    <lineage>
        <taxon>Bacteria</taxon>
        <taxon>Bacillati</taxon>
        <taxon>Actinomycetota</taxon>
        <taxon>Actinomycetes</taxon>
        <taxon>Jatrophihabitantales</taxon>
        <taxon>Jatrophihabitantaceae</taxon>
        <taxon>Jatrophihabitans</taxon>
    </lineage>
</organism>
<comment type="similarity">
    <text evidence="1">Belongs to the peptidase S33 family.</text>
</comment>
<dbReference type="AlphaFoldDB" id="A0A1M5C9Z2"/>
<dbReference type="PROSITE" id="PS51257">
    <property type="entry name" value="PROKAR_LIPOPROTEIN"/>
    <property type="match status" value="1"/>
</dbReference>
<gene>
    <name evidence="7" type="ORF">SAMN05443575_0163</name>
</gene>
<evidence type="ECO:0000256" key="5">
    <source>
        <dbReference type="SAM" id="SignalP"/>
    </source>
</evidence>
<feature type="chain" id="PRO_5013200322" evidence="5">
    <location>
        <begin position="28"/>
        <end position="529"/>
    </location>
</feature>
<keyword evidence="8" id="KW-1185">Reference proteome</keyword>
<dbReference type="GO" id="GO:0016787">
    <property type="term" value="F:hydrolase activity"/>
    <property type="evidence" value="ECO:0007669"/>
    <property type="project" value="UniProtKB-KW"/>
</dbReference>
<dbReference type="RefSeq" id="WP_073384828.1">
    <property type="nucleotide sequence ID" value="NZ_FQVU01000001.1"/>
</dbReference>
<dbReference type="EMBL" id="FQVU01000001">
    <property type="protein sequence ID" value="SHF51545.1"/>
    <property type="molecule type" value="Genomic_DNA"/>
</dbReference>
<dbReference type="InterPro" id="IPR051601">
    <property type="entry name" value="Serine_prot/Carboxylest_S33"/>
</dbReference>
<dbReference type="Gene3D" id="3.40.50.1820">
    <property type="entry name" value="alpha/beta hydrolase"/>
    <property type="match status" value="1"/>
</dbReference>
<protein>
    <submittedName>
        <fullName evidence="7">Alpha/beta hydrolase fold</fullName>
    </submittedName>
</protein>
<dbReference type="STRING" id="1206085.SAMN05443575_0163"/>
<evidence type="ECO:0000256" key="1">
    <source>
        <dbReference type="ARBA" id="ARBA00010088"/>
    </source>
</evidence>
<dbReference type="PANTHER" id="PTHR43248:SF29">
    <property type="entry name" value="TRIPEPTIDYL AMINOPEPTIDASE"/>
    <property type="match status" value="1"/>
</dbReference>
<dbReference type="OrthoDB" id="3930934at2"/>
<evidence type="ECO:0000256" key="3">
    <source>
        <dbReference type="ARBA" id="ARBA00022801"/>
    </source>
</evidence>
<dbReference type="InterPro" id="IPR029058">
    <property type="entry name" value="AB_hydrolase_fold"/>
</dbReference>